<name>A0ABN0HR50_RHILU</name>
<evidence type="ECO:0000256" key="9">
    <source>
        <dbReference type="ARBA" id="ARBA00012523"/>
    </source>
</evidence>
<keyword evidence="18" id="KW-0548">Nucleotidyltransferase</keyword>
<keyword evidence="14" id="KW-0067">ATP-binding</keyword>
<evidence type="ECO:0000313" key="18">
    <source>
        <dbReference type="EMBL" id="EKJ97121.1"/>
    </source>
</evidence>
<dbReference type="Gene3D" id="3.40.50.300">
    <property type="entry name" value="P-loop containing nucleotide triphosphate hydrolases"/>
    <property type="match status" value="1"/>
</dbReference>
<gene>
    <name evidence="18" type="primary">cobU</name>
    <name evidence="18" type="ORF">C241_02344</name>
</gene>
<evidence type="ECO:0000256" key="16">
    <source>
        <dbReference type="ARBA" id="ARBA00029570"/>
    </source>
</evidence>
<dbReference type="NCBIfam" id="NF004469">
    <property type="entry name" value="PRK05800.1"/>
    <property type="match status" value="1"/>
</dbReference>
<comment type="caution">
    <text evidence="18">The sequence shown here is derived from an EMBL/GenBank/DDBJ whole genome shotgun (WGS) entry which is preliminary data.</text>
</comment>
<comment type="pathway">
    <text evidence="6">Cofactor biosynthesis; adenosylcobalamin biosynthesis; adenosylcobalamin from cob(II)yrinate a,c-diamide: step 5/7.</text>
</comment>
<evidence type="ECO:0000256" key="14">
    <source>
        <dbReference type="ARBA" id="ARBA00022840"/>
    </source>
</evidence>
<comment type="catalytic activity">
    <reaction evidence="3">
        <text>adenosylcob(III)inamide + GTP = adenosylcob(III)inamide phosphate + GDP + H(+)</text>
        <dbReference type="Rhea" id="RHEA:15765"/>
        <dbReference type="ChEBI" id="CHEBI:2480"/>
        <dbReference type="ChEBI" id="CHEBI:15378"/>
        <dbReference type="ChEBI" id="CHEBI:37565"/>
        <dbReference type="ChEBI" id="CHEBI:58189"/>
        <dbReference type="ChEBI" id="CHEBI:58502"/>
        <dbReference type="EC" id="2.7.1.156"/>
    </reaction>
</comment>
<evidence type="ECO:0000256" key="6">
    <source>
        <dbReference type="ARBA" id="ARBA00005159"/>
    </source>
</evidence>
<keyword evidence="12" id="KW-0547">Nucleotide-binding</keyword>
<comment type="catalytic activity">
    <reaction evidence="2">
        <text>adenosylcob(III)inamide phosphate + GTP + H(+) = adenosylcob(III)inamide-GDP + diphosphate</text>
        <dbReference type="Rhea" id="RHEA:22712"/>
        <dbReference type="ChEBI" id="CHEBI:15378"/>
        <dbReference type="ChEBI" id="CHEBI:33019"/>
        <dbReference type="ChEBI" id="CHEBI:37565"/>
        <dbReference type="ChEBI" id="CHEBI:58502"/>
        <dbReference type="ChEBI" id="CHEBI:60487"/>
        <dbReference type="EC" id="2.7.7.62"/>
    </reaction>
</comment>
<evidence type="ECO:0000256" key="12">
    <source>
        <dbReference type="ARBA" id="ARBA00022741"/>
    </source>
</evidence>
<dbReference type="EMBL" id="AMQQ01000004">
    <property type="protein sequence ID" value="EKJ97121.1"/>
    <property type="molecule type" value="Genomic_DNA"/>
</dbReference>
<evidence type="ECO:0000256" key="3">
    <source>
        <dbReference type="ARBA" id="ARBA00001522"/>
    </source>
</evidence>
<dbReference type="CDD" id="cd00544">
    <property type="entry name" value="CobU"/>
    <property type="match status" value="1"/>
</dbReference>
<dbReference type="InterPro" id="IPR003203">
    <property type="entry name" value="CobU/CobP"/>
</dbReference>
<evidence type="ECO:0000256" key="8">
    <source>
        <dbReference type="ARBA" id="ARBA00012016"/>
    </source>
</evidence>
<dbReference type="Pfam" id="PF02283">
    <property type="entry name" value="CobU"/>
    <property type="match status" value="1"/>
</dbReference>
<evidence type="ECO:0000256" key="2">
    <source>
        <dbReference type="ARBA" id="ARBA00000711"/>
    </source>
</evidence>
<evidence type="ECO:0000256" key="11">
    <source>
        <dbReference type="ARBA" id="ARBA00022679"/>
    </source>
</evidence>
<evidence type="ECO:0000256" key="7">
    <source>
        <dbReference type="ARBA" id="ARBA00007490"/>
    </source>
</evidence>
<organism evidence="18 19">
    <name type="scientific">Bradyrhizobium lupini HPC(L)</name>
    <dbReference type="NCBI Taxonomy" id="1229491"/>
    <lineage>
        <taxon>Bacteria</taxon>
        <taxon>Pseudomonadati</taxon>
        <taxon>Pseudomonadota</taxon>
        <taxon>Alphaproteobacteria</taxon>
        <taxon>Hyphomicrobiales</taxon>
        <taxon>Nitrobacteraceae</taxon>
        <taxon>Bradyrhizobium</taxon>
    </lineage>
</organism>
<keyword evidence="11 18" id="KW-0808">Transferase</keyword>
<evidence type="ECO:0000313" key="19">
    <source>
        <dbReference type="Proteomes" id="UP000017668"/>
    </source>
</evidence>
<keyword evidence="15" id="KW-0342">GTP-binding</keyword>
<evidence type="ECO:0000256" key="13">
    <source>
        <dbReference type="ARBA" id="ARBA00022777"/>
    </source>
</evidence>
<dbReference type="EC" id="2.7.1.156" evidence="8"/>
<dbReference type="PANTHER" id="PTHR34848">
    <property type="match status" value="1"/>
</dbReference>
<reference evidence="18 19" key="1">
    <citation type="journal article" date="2013" name="Genome Announc.">
        <title>Genome Sequence of Rhizobium lupini HPC(L) Isolated from Saline Desert Soil, Kutch (Gujarat).</title>
        <authorList>
            <person name="Agarwal L."/>
            <person name="Purohit H.J."/>
        </authorList>
    </citation>
    <scope>NUCLEOTIDE SEQUENCE [LARGE SCALE GENOMIC DNA]</scope>
    <source>
        <strain evidence="19">HPC(L)</strain>
    </source>
</reference>
<sequence length="247" mass="27220">MPRILQAGLVFSGPVSAAVRREQPGDAFSTNRSFHVRLSLARDPAKMPVRLFSSFRFPMTDNNRSVFILGGARSGKSRFAEELAIKAGGNLHYLATGRAWDDEMRDRIAHHQARRGGEWATHEVPVDIAAMLERLDRPDNVVLVDCLTLWLTNLMMENADFDAAFAALEAAILSARAKLIFVSNEVGLGIVPENRMAREFRDHAGRLHQRIAAIAGEVFFVAAGLPLKMKAEAAPAKVRSTSPYPCL</sequence>
<comment type="pathway">
    <text evidence="5">Cofactor biosynthesis; adenosylcobalamin biosynthesis; adenosylcobalamin from cob(II)yrinate a,c-diamide: step 6/7.</text>
</comment>
<comment type="catalytic activity">
    <reaction evidence="1">
        <text>adenosylcob(III)inamide + ATP = adenosylcob(III)inamide phosphate + ADP + H(+)</text>
        <dbReference type="Rhea" id="RHEA:15769"/>
        <dbReference type="ChEBI" id="CHEBI:2480"/>
        <dbReference type="ChEBI" id="CHEBI:15378"/>
        <dbReference type="ChEBI" id="CHEBI:30616"/>
        <dbReference type="ChEBI" id="CHEBI:58502"/>
        <dbReference type="ChEBI" id="CHEBI:456216"/>
        <dbReference type="EC" id="2.7.1.156"/>
    </reaction>
</comment>
<proteinExistence type="inferred from homology"/>
<evidence type="ECO:0000256" key="10">
    <source>
        <dbReference type="ARBA" id="ARBA00022573"/>
    </source>
</evidence>
<dbReference type="InterPro" id="IPR027417">
    <property type="entry name" value="P-loop_NTPase"/>
</dbReference>
<evidence type="ECO:0000256" key="4">
    <source>
        <dbReference type="ARBA" id="ARBA00003889"/>
    </source>
</evidence>
<accession>A0ABN0HR50</accession>
<dbReference type="GO" id="GO:0016301">
    <property type="term" value="F:kinase activity"/>
    <property type="evidence" value="ECO:0007669"/>
    <property type="project" value="UniProtKB-KW"/>
</dbReference>
<comment type="similarity">
    <text evidence="7">Belongs to the CobU/CobP family.</text>
</comment>
<keyword evidence="10" id="KW-0169">Cobalamin biosynthesis</keyword>
<protein>
    <recommendedName>
        <fullName evidence="16">Adenosylcobinamide kinase</fullName>
        <ecNumber evidence="8">2.7.1.156</ecNumber>
        <ecNumber evidence="9">2.7.7.62</ecNumber>
    </recommendedName>
    <alternativeName>
        <fullName evidence="17">Adenosylcobinamide-phosphate guanylyltransferase</fullName>
    </alternativeName>
</protein>
<keyword evidence="13 18" id="KW-0418">Kinase</keyword>
<evidence type="ECO:0000256" key="1">
    <source>
        <dbReference type="ARBA" id="ARBA00000312"/>
    </source>
</evidence>
<dbReference type="PANTHER" id="PTHR34848:SF1">
    <property type="entry name" value="BIFUNCTIONAL ADENOSYLCOBALAMIN BIOSYNTHESIS PROTEIN COBU"/>
    <property type="match status" value="1"/>
</dbReference>
<evidence type="ECO:0000256" key="5">
    <source>
        <dbReference type="ARBA" id="ARBA00004692"/>
    </source>
</evidence>
<dbReference type="SUPFAM" id="SSF52540">
    <property type="entry name" value="P-loop containing nucleoside triphosphate hydrolases"/>
    <property type="match status" value="1"/>
</dbReference>
<dbReference type="EC" id="2.7.7.62" evidence="9"/>
<comment type="function">
    <text evidence="4">Catalyzes ATP-dependent phosphorylation of adenosylcobinamide and addition of GMP to adenosylcobinamide phosphate.</text>
</comment>
<dbReference type="Proteomes" id="UP000017668">
    <property type="component" value="Unassembled WGS sequence"/>
</dbReference>
<keyword evidence="19" id="KW-1185">Reference proteome</keyword>
<dbReference type="GO" id="GO:0008820">
    <property type="term" value="F:cobinamide phosphate guanylyltransferase activity"/>
    <property type="evidence" value="ECO:0007669"/>
    <property type="project" value="UniProtKB-EC"/>
</dbReference>
<evidence type="ECO:0000256" key="17">
    <source>
        <dbReference type="ARBA" id="ARBA00030571"/>
    </source>
</evidence>
<evidence type="ECO:0000256" key="15">
    <source>
        <dbReference type="ARBA" id="ARBA00023134"/>
    </source>
</evidence>